<dbReference type="AlphaFoldDB" id="A0A9D1CJU7"/>
<dbReference type="InterPro" id="IPR036237">
    <property type="entry name" value="Xyl_isomerase-like_sf"/>
</dbReference>
<dbReference type="GO" id="GO:0016853">
    <property type="term" value="F:isomerase activity"/>
    <property type="evidence" value="ECO:0007669"/>
    <property type="project" value="UniProtKB-KW"/>
</dbReference>
<reference evidence="2" key="2">
    <citation type="journal article" date="2021" name="PeerJ">
        <title>Extensive microbial diversity within the chicken gut microbiome revealed by metagenomics and culture.</title>
        <authorList>
            <person name="Gilroy R."/>
            <person name="Ravi A."/>
            <person name="Getino M."/>
            <person name="Pursley I."/>
            <person name="Horton D.L."/>
            <person name="Alikhan N.F."/>
            <person name="Baker D."/>
            <person name="Gharbi K."/>
            <person name="Hall N."/>
            <person name="Watson M."/>
            <person name="Adriaenssens E.M."/>
            <person name="Foster-Nyarko E."/>
            <person name="Jarju S."/>
            <person name="Secka A."/>
            <person name="Antonio M."/>
            <person name="Oren A."/>
            <person name="Chaudhuri R.R."/>
            <person name="La Ragione R."/>
            <person name="Hildebrand F."/>
            <person name="Pallen M.J."/>
        </authorList>
    </citation>
    <scope>NUCLEOTIDE SEQUENCE</scope>
    <source>
        <strain evidence="2">ChiHile30-977</strain>
    </source>
</reference>
<proteinExistence type="predicted"/>
<dbReference type="PANTHER" id="PTHR12110">
    <property type="entry name" value="HYDROXYPYRUVATE ISOMERASE"/>
    <property type="match status" value="1"/>
</dbReference>
<evidence type="ECO:0000313" key="3">
    <source>
        <dbReference type="Proteomes" id="UP000886819"/>
    </source>
</evidence>
<evidence type="ECO:0000313" key="2">
    <source>
        <dbReference type="EMBL" id="HIQ63049.1"/>
    </source>
</evidence>
<gene>
    <name evidence="2" type="ORF">IAA66_05610</name>
</gene>
<organism evidence="2 3">
    <name type="scientific">Candidatus Avichristensenella intestinipullorum</name>
    <dbReference type="NCBI Taxonomy" id="2840693"/>
    <lineage>
        <taxon>Bacteria</taxon>
        <taxon>Bacillati</taxon>
        <taxon>Bacillota</taxon>
        <taxon>Clostridia</taxon>
        <taxon>Candidatus Avichristensenella</taxon>
    </lineage>
</organism>
<feature type="domain" description="Xylose isomerase-like TIM barrel" evidence="1">
    <location>
        <begin position="53"/>
        <end position="239"/>
    </location>
</feature>
<dbReference type="Pfam" id="PF01261">
    <property type="entry name" value="AP_endonuc_2"/>
    <property type="match status" value="1"/>
</dbReference>
<sequence length="266" mass="28927">MDANRLYIATIDANAAALARDLGLGLELDEFCMASNMDGKAFAHWDAVARAHLACTHRHILHLPFAELYPAAIDPLARALAMSRLRQAASLAFGYGIRRLVAHAGYLPHVYDPVWFIARSADFWREFLSDMPDACTILLENVLEDDPSLIAEVLARVDDPRLRACLDVGHAYVYSSLSPDAWMAALAPWLCHAHLSNNHGDRDAHGGLDEGGMDMEAVIARLLQTAPDITLTLEMQHAAPSAAKLLSCPSAPLPSPSQMGKKNGIT</sequence>
<protein>
    <submittedName>
        <fullName evidence="2">Sugar phosphate isomerase/epimerase</fullName>
    </submittedName>
</protein>
<dbReference type="EMBL" id="DVFI01000086">
    <property type="protein sequence ID" value="HIQ63049.1"/>
    <property type="molecule type" value="Genomic_DNA"/>
</dbReference>
<accession>A0A9D1CJU7</accession>
<comment type="caution">
    <text evidence="2">The sequence shown here is derived from an EMBL/GenBank/DDBJ whole genome shotgun (WGS) entry which is preliminary data.</text>
</comment>
<evidence type="ECO:0000259" key="1">
    <source>
        <dbReference type="Pfam" id="PF01261"/>
    </source>
</evidence>
<keyword evidence="2" id="KW-0413">Isomerase</keyword>
<dbReference type="InterPro" id="IPR050312">
    <property type="entry name" value="IolE/XylAMocC-like"/>
</dbReference>
<dbReference type="Gene3D" id="3.20.20.150">
    <property type="entry name" value="Divalent-metal-dependent TIM barrel enzymes"/>
    <property type="match status" value="1"/>
</dbReference>
<dbReference type="Proteomes" id="UP000886819">
    <property type="component" value="Unassembled WGS sequence"/>
</dbReference>
<dbReference type="SUPFAM" id="SSF51658">
    <property type="entry name" value="Xylose isomerase-like"/>
    <property type="match status" value="1"/>
</dbReference>
<reference evidence="2" key="1">
    <citation type="submission" date="2020-10" db="EMBL/GenBank/DDBJ databases">
        <authorList>
            <person name="Gilroy R."/>
        </authorList>
    </citation>
    <scope>NUCLEOTIDE SEQUENCE</scope>
    <source>
        <strain evidence="2">ChiHile30-977</strain>
    </source>
</reference>
<name>A0A9D1CJU7_9FIRM</name>
<dbReference type="PANTHER" id="PTHR12110:SF53">
    <property type="entry name" value="BLR5974 PROTEIN"/>
    <property type="match status" value="1"/>
</dbReference>
<dbReference type="InterPro" id="IPR013022">
    <property type="entry name" value="Xyl_isomerase-like_TIM-brl"/>
</dbReference>